<accession>A0A9Q0MPB6</accession>
<sequence>MSRPTERVRFYGNSESSKKALSKYHWHDSEKPTTF</sequence>
<name>A0A9Q0MPB6_9DIPT</name>
<organism evidence="1 2">
    <name type="scientific">Pseudolycoriella hygida</name>
    <dbReference type="NCBI Taxonomy" id="35572"/>
    <lineage>
        <taxon>Eukaryota</taxon>
        <taxon>Metazoa</taxon>
        <taxon>Ecdysozoa</taxon>
        <taxon>Arthropoda</taxon>
        <taxon>Hexapoda</taxon>
        <taxon>Insecta</taxon>
        <taxon>Pterygota</taxon>
        <taxon>Neoptera</taxon>
        <taxon>Endopterygota</taxon>
        <taxon>Diptera</taxon>
        <taxon>Nematocera</taxon>
        <taxon>Sciaroidea</taxon>
        <taxon>Sciaridae</taxon>
        <taxon>Pseudolycoriella</taxon>
    </lineage>
</organism>
<protein>
    <submittedName>
        <fullName evidence="1">Uncharacterized protein</fullName>
    </submittedName>
</protein>
<reference evidence="1" key="1">
    <citation type="submission" date="2022-07" db="EMBL/GenBank/DDBJ databases">
        <authorList>
            <person name="Trinca V."/>
            <person name="Uliana J.V.C."/>
            <person name="Torres T.T."/>
            <person name="Ward R.J."/>
            <person name="Monesi N."/>
        </authorList>
    </citation>
    <scope>NUCLEOTIDE SEQUENCE</scope>
    <source>
        <strain evidence="1">HSMRA1968</strain>
        <tissue evidence="1">Whole embryos</tissue>
    </source>
</reference>
<keyword evidence="2" id="KW-1185">Reference proteome</keyword>
<comment type="caution">
    <text evidence="1">The sequence shown here is derived from an EMBL/GenBank/DDBJ whole genome shotgun (WGS) entry which is preliminary data.</text>
</comment>
<dbReference type="EMBL" id="WJQU01000004">
    <property type="protein sequence ID" value="KAJ6635481.1"/>
    <property type="molecule type" value="Genomic_DNA"/>
</dbReference>
<dbReference type="Proteomes" id="UP001151699">
    <property type="component" value="Chromosome C"/>
</dbReference>
<evidence type="ECO:0000313" key="2">
    <source>
        <dbReference type="Proteomes" id="UP001151699"/>
    </source>
</evidence>
<evidence type="ECO:0000313" key="1">
    <source>
        <dbReference type="EMBL" id="KAJ6635481.1"/>
    </source>
</evidence>
<gene>
    <name evidence="1" type="ORF">Bhyg_14067</name>
</gene>
<dbReference type="AlphaFoldDB" id="A0A9Q0MPB6"/>
<proteinExistence type="predicted"/>